<reference evidence="1" key="1">
    <citation type="thesis" date="2020" institute="Technische Universitat Dresden" country="Dresden, Germany">
        <title>The Agarolytic System of Microbulbifer elongatus PORT2, Isolated from Batu Karas, Pangandaran West Java Indonesia.</title>
        <authorList>
            <person name="Anggraeni S.R."/>
        </authorList>
    </citation>
    <scope>NUCLEOTIDE SEQUENCE</scope>
    <source>
        <strain evidence="1">PORT2</strain>
    </source>
</reference>
<keyword evidence="2" id="KW-1185">Reference proteome</keyword>
<sequence>MADRPSLLVAADAGSDGEALCERRFAQDFSAPFSCIPFLDTPEVVHMGLNRLDARHWVLPCHTLPHYHHHKIAARRALGSKVYAQLPESLPAQRELGERLYQHLINDHTGYSCTSAGALRWQADGKALYWTGLASQLASGEPLWDASGWIADDICVLQPGKHGYVLVAASLTAPSYWRLEEKIGRPLDAIHRPVPGFQKKLSAHVARFFDHLKPAYPVWRGNWSLVTSAELLQRGGVSMASSGIGETKNQRAYLRIERQSLRRLPKTGAVVFTIRVSINPLEDLLLIEGGVAALQAAVEAMSPEETRYKSLAPLLQDEQGPLRQFFTEHGERV</sequence>
<dbReference type="InterPro" id="IPR021848">
    <property type="entry name" value="HODM_asu-like"/>
</dbReference>
<dbReference type="Pfam" id="PF11927">
    <property type="entry name" value="HODM_asu-like"/>
    <property type="match status" value="1"/>
</dbReference>
<organism evidence="1 2">
    <name type="scientific">Microbulbifer elongatus</name>
    <dbReference type="NCBI Taxonomy" id="86173"/>
    <lineage>
        <taxon>Bacteria</taxon>
        <taxon>Pseudomonadati</taxon>
        <taxon>Pseudomonadota</taxon>
        <taxon>Gammaproteobacteria</taxon>
        <taxon>Cellvibrionales</taxon>
        <taxon>Microbulbiferaceae</taxon>
        <taxon>Microbulbifer</taxon>
    </lineage>
</organism>
<name>A0ABT1P321_9GAMM</name>
<evidence type="ECO:0000313" key="2">
    <source>
        <dbReference type="Proteomes" id="UP001205566"/>
    </source>
</evidence>
<evidence type="ECO:0000313" key="1">
    <source>
        <dbReference type="EMBL" id="MCQ3830515.1"/>
    </source>
</evidence>
<dbReference type="Proteomes" id="UP001205566">
    <property type="component" value="Unassembled WGS sequence"/>
</dbReference>
<dbReference type="RefSeq" id="WP_255875445.1">
    <property type="nucleotide sequence ID" value="NZ_JACASI010000034.1"/>
</dbReference>
<protein>
    <submittedName>
        <fullName evidence="1">DUF3445 domain-containing protein</fullName>
    </submittedName>
</protein>
<proteinExistence type="predicted"/>
<comment type="caution">
    <text evidence="1">The sequence shown here is derived from an EMBL/GenBank/DDBJ whole genome shotgun (WGS) entry which is preliminary data.</text>
</comment>
<dbReference type="EMBL" id="JACASI010000034">
    <property type="protein sequence ID" value="MCQ3830515.1"/>
    <property type="molecule type" value="Genomic_DNA"/>
</dbReference>
<accession>A0ABT1P321</accession>
<gene>
    <name evidence="1" type="ORF">HXX02_13795</name>
</gene>